<evidence type="ECO:0000313" key="4">
    <source>
        <dbReference type="Proteomes" id="UP001259340"/>
    </source>
</evidence>
<keyword evidence="5" id="KW-1185">Reference proteome</keyword>
<sequence length="72" mass="8442">MDETDFTRNNRNGYNNSSTIDNDGQIYDTVHIDGQFIVERRCGGDNRIDPKIKAYDRRQSPQNYLPDIDIYI</sequence>
<evidence type="ECO:0008006" key="6">
    <source>
        <dbReference type="Google" id="ProtNLM"/>
    </source>
</evidence>
<accession>A0AAW8NQ34</accession>
<comment type="caution">
    <text evidence="2">The sequence shown here is derived from an EMBL/GenBank/DDBJ whole genome shotgun (WGS) entry which is preliminary data.</text>
</comment>
<gene>
    <name evidence="2" type="ORF">OS133_13635</name>
    <name evidence="3" type="ORF">OS134_01495</name>
</gene>
<evidence type="ECO:0000256" key="1">
    <source>
        <dbReference type="SAM" id="MobiDB-lite"/>
    </source>
</evidence>
<dbReference type="EMBL" id="JAPMLE010000001">
    <property type="protein sequence ID" value="MDR8524661.1"/>
    <property type="molecule type" value="Genomic_DNA"/>
</dbReference>
<dbReference type="Proteomes" id="UP001259340">
    <property type="component" value="Unassembled WGS sequence"/>
</dbReference>
<feature type="compositionally biased region" description="Polar residues" evidence="1">
    <location>
        <begin position="9"/>
        <end position="22"/>
    </location>
</feature>
<proteinExistence type="predicted"/>
<dbReference type="EMBL" id="JAPMLD010000001">
    <property type="protein sequence ID" value="MDW4822743.1"/>
    <property type="molecule type" value="Genomic_DNA"/>
</dbReference>
<dbReference type="Proteomes" id="UP001271263">
    <property type="component" value="Unassembled WGS sequence"/>
</dbReference>
<dbReference type="AlphaFoldDB" id="A0AAW8NQ34"/>
<organism evidence="2 4">
    <name type="scientific">Shewanella fidelis</name>
    <dbReference type="NCBI Taxonomy" id="173509"/>
    <lineage>
        <taxon>Bacteria</taxon>
        <taxon>Pseudomonadati</taxon>
        <taxon>Pseudomonadota</taxon>
        <taxon>Gammaproteobacteria</taxon>
        <taxon>Alteromonadales</taxon>
        <taxon>Shewanellaceae</taxon>
        <taxon>Shewanella</taxon>
    </lineage>
</organism>
<evidence type="ECO:0000313" key="2">
    <source>
        <dbReference type="EMBL" id="MDR8524661.1"/>
    </source>
</evidence>
<evidence type="ECO:0000313" key="3">
    <source>
        <dbReference type="EMBL" id="MDW4822743.1"/>
    </source>
</evidence>
<protein>
    <recommendedName>
        <fullName evidence="6">Transposase</fullName>
    </recommendedName>
</protein>
<reference evidence="3 5" key="1">
    <citation type="journal article" date="2022" name="bioRxiv">
        <title>Prophages regulate Shewanella fidelis 3313 motility and biofilm formation: implications for gut colonization dynamics in Ciona robusta.</title>
        <authorList>
            <person name="Natarajan O."/>
            <person name="Gibboney S.L."/>
            <person name="Young M.N."/>
            <person name="Lim S.J."/>
            <person name="Pluta N."/>
            <person name="Atkinson C.G."/>
            <person name="Leigh B.A."/>
            <person name="Liberti A."/>
            <person name="Kees E.D."/>
            <person name="Breitbart M."/>
            <person name="Gralnick J.A."/>
            <person name="Dishaw L.J."/>
        </authorList>
    </citation>
    <scope>NUCLEOTIDE SEQUENCE [LARGE SCALE GENOMIC DNA]</scope>
    <source>
        <strain evidence="3 5">JG4066</strain>
    </source>
</reference>
<dbReference type="RefSeq" id="WP_310655162.1">
    <property type="nucleotide sequence ID" value="NZ_JAPMLA010000010.1"/>
</dbReference>
<name>A0AAW8NQ34_9GAMM</name>
<reference evidence="2" key="2">
    <citation type="submission" date="2022-11" db="EMBL/GenBank/DDBJ databases">
        <title>Prophages regulate Shewanella fidelis motility and biofilm formation: implications for gut colonization dynamics in Ciona robusta.</title>
        <authorList>
            <person name="Natarajan O."/>
            <person name="Gibboney S.L."/>
            <person name="Young M.N."/>
            <person name="Lim S.J."/>
            <person name="Pluta N."/>
            <person name="Atkinson C.G.F."/>
            <person name="Leigh B.A."/>
            <person name="Liberti A."/>
            <person name="Kees E."/>
            <person name="Breitbart M."/>
            <person name="Gralnick J."/>
            <person name="Dishaw L.J."/>
        </authorList>
    </citation>
    <scope>NUCLEOTIDE SEQUENCE</scope>
    <source>
        <strain evidence="2">3313</strain>
    </source>
</reference>
<feature type="region of interest" description="Disordered" evidence="1">
    <location>
        <begin position="1"/>
        <end position="22"/>
    </location>
</feature>
<evidence type="ECO:0000313" key="5">
    <source>
        <dbReference type="Proteomes" id="UP001271263"/>
    </source>
</evidence>